<proteinExistence type="predicted"/>
<dbReference type="AlphaFoldDB" id="A0A6C0IV52"/>
<sequence length="271" mass="31083">MLTINLKDVNLENYTTILSLIKGLNMRTINGADMRSLTNVSIKMIQMKNFCNIFHVKHLTPKGKFELTNIYLKGKYNLINLIDLPKGTFQITVHKSDDTIDNLLSSEKRENIDLIFDKLSSKCEVSRVLLIKDKSEDFQIDNSELDYTKNKVVYLKDINGVEPTAYATIDLTYDHNKLYLICENVNAIININNQSEPRVGYYDKSKQNHTGNPDVITHNQFNIPNRHTQLDTFTNSSNITCTSGGEKLVIALIIFAIYKLLTKRQIIKIFE</sequence>
<organism evidence="1">
    <name type="scientific">viral metagenome</name>
    <dbReference type="NCBI Taxonomy" id="1070528"/>
    <lineage>
        <taxon>unclassified sequences</taxon>
        <taxon>metagenomes</taxon>
        <taxon>organismal metagenomes</taxon>
    </lineage>
</organism>
<protein>
    <submittedName>
        <fullName evidence="1">Uncharacterized protein</fullName>
    </submittedName>
</protein>
<dbReference type="EMBL" id="MN740255">
    <property type="protein sequence ID" value="QHT96276.1"/>
    <property type="molecule type" value="Genomic_DNA"/>
</dbReference>
<name>A0A6C0IV52_9ZZZZ</name>
<evidence type="ECO:0000313" key="1">
    <source>
        <dbReference type="EMBL" id="QHT96276.1"/>
    </source>
</evidence>
<accession>A0A6C0IV52</accession>
<reference evidence="1" key="1">
    <citation type="journal article" date="2020" name="Nature">
        <title>Giant virus diversity and host interactions through global metagenomics.</title>
        <authorList>
            <person name="Schulz F."/>
            <person name="Roux S."/>
            <person name="Paez-Espino D."/>
            <person name="Jungbluth S."/>
            <person name="Walsh D.A."/>
            <person name="Denef V.J."/>
            <person name="McMahon K.D."/>
            <person name="Konstantinidis K.T."/>
            <person name="Eloe-Fadrosh E.A."/>
            <person name="Kyrpides N.C."/>
            <person name="Woyke T."/>
        </authorList>
    </citation>
    <scope>NUCLEOTIDE SEQUENCE</scope>
    <source>
        <strain evidence="1">GVMAG-M-3300024302-11</strain>
    </source>
</reference>